<accession>K2RAZ2</accession>
<dbReference type="EMBL" id="AHHD01000532">
    <property type="protein sequence ID" value="EKG10017.1"/>
    <property type="molecule type" value="Genomic_DNA"/>
</dbReference>
<dbReference type="AlphaFoldDB" id="K2RAZ2"/>
<keyword evidence="1" id="KW-1133">Transmembrane helix</keyword>
<comment type="caution">
    <text evidence="2">The sequence shown here is derived from an EMBL/GenBank/DDBJ whole genome shotgun (WGS) entry which is preliminary data.</text>
</comment>
<keyword evidence="1" id="KW-0812">Transmembrane</keyword>
<sequence>MLRPQSFNPRSLIPIGVVFFVIWLILQSCSVSSVSTKVISGKHKILERNWSVLAKDSPLEGPSPDFKKPPGIRIVGLVFYGRRETVSVLDCYLQYRRQNVTFEWHDYSGAYGEIDPHSLYIKMDDDVVFIEDTAIPTLVENKLEHPEYFLVSANVINQSPLAWVHRHLGALRPYLPELSRPYPSQNFSQSQWRASHLPNWETPPGLGPQGWTPDDNFNPPFEGHRWLPLAPGTQESPSVDTTPVHAIDYDYGRGWWWWPAGAQLHYSFLSRVEDRTLWRYKFRTWDYEYLRLGIQFVAIWGLDLIASKPIPADDEQHLSVVMPFLTKRHAVVDGRGLVAHYSFNLQHDGISKTDILDRYRAFAKENICIQGSSTETGLF</sequence>
<evidence type="ECO:0000313" key="3">
    <source>
        <dbReference type="Proteomes" id="UP000007129"/>
    </source>
</evidence>
<keyword evidence="1" id="KW-0472">Membrane</keyword>
<dbReference type="HOGENOM" id="CLU_038504_1_0_1"/>
<feature type="transmembrane region" description="Helical" evidence="1">
    <location>
        <begin position="12"/>
        <end position="34"/>
    </location>
</feature>
<organism evidence="2 3">
    <name type="scientific">Macrophomina phaseolina (strain MS6)</name>
    <name type="common">Charcoal rot fungus</name>
    <dbReference type="NCBI Taxonomy" id="1126212"/>
    <lineage>
        <taxon>Eukaryota</taxon>
        <taxon>Fungi</taxon>
        <taxon>Dikarya</taxon>
        <taxon>Ascomycota</taxon>
        <taxon>Pezizomycotina</taxon>
        <taxon>Dothideomycetes</taxon>
        <taxon>Dothideomycetes incertae sedis</taxon>
        <taxon>Botryosphaeriales</taxon>
        <taxon>Botryosphaeriaceae</taxon>
        <taxon>Macrophomina</taxon>
    </lineage>
</organism>
<protein>
    <submittedName>
        <fullName evidence="2">Uncharacterized protein</fullName>
    </submittedName>
</protein>
<dbReference type="Proteomes" id="UP000007129">
    <property type="component" value="Unassembled WGS sequence"/>
</dbReference>
<evidence type="ECO:0000256" key="1">
    <source>
        <dbReference type="SAM" id="Phobius"/>
    </source>
</evidence>
<dbReference type="eggNOG" id="ENOG502S3V7">
    <property type="taxonomic scope" value="Eukaryota"/>
</dbReference>
<dbReference type="InParanoid" id="K2RAZ2"/>
<reference evidence="2 3" key="1">
    <citation type="journal article" date="2012" name="BMC Genomics">
        <title>Tools to kill: Genome of one of the most destructive plant pathogenic fungi Macrophomina phaseolina.</title>
        <authorList>
            <person name="Islam M.S."/>
            <person name="Haque M.S."/>
            <person name="Islam M.M."/>
            <person name="Emdad E.M."/>
            <person name="Halim A."/>
            <person name="Hossen Q.M.M."/>
            <person name="Hossain M.Z."/>
            <person name="Ahmed B."/>
            <person name="Rahim S."/>
            <person name="Rahman M.S."/>
            <person name="Alam M.M."/>
            <person name="Hou S."/>
            <person name="Wan X."/>
            <person name="Saito J.A."/>
            <person name="Alam M."/>
        </authorList>
    </citation>
    <scope>NUCLEOTIDE SEQUENCE [LARGE SCALE GENOMIC DNA]</scope>
    <source>
        <strain evidence="2 3">MS6</strain>
    </source>
</reference>
<dbReference type="VEuPathDB" id="FungiDB:MPH_12891"/>
<dbReference type="PROSITE" id="PS51257">
    <property type="entry name" value="PROKAR_LIPOPROTEIN"/>
    <property type="match status" value="1"/>
</dbReference>
<proteinExistence type="predicted"/>
<dbReference type="STRING" id="1126212.K2RAZ2"/>
<evidence type="ECO:0000313" key="2">
    <source>
        <dbReference type="EMBL" id="EKG10017.1"/>
    </source>
</evidence>
<dbReference type="OrthoDB" id="5593235at2759"/>
<gene>
    <name evidence="2" type="ORF">MPH_12891</name>
</gene>
<name>K2RAZ2_MACPH</name>